<dbReference type="GO" id="GO:0006576">
    <property type="term" value="P:biogenic amine metabolic process"/>
    <property type="evidence" value="ECO:0007669"/>
    <property type="project" value="UniProtKB-ARBA"/>
</dbReference>
<keyword evidence="4" id="KW-0067">ATP-binding</keyword>
<organism evidence="8 9">
    <name type="scientific">Papiliotrema laurentii</name>
    <name type="common">Cryptococcus laurentii</name>
    <dbReference type="NCBI Taxonomy" id="5418"/>
    <lineage>
        <taxon>Eukaryota</taxon>
        <taxon>Fungi</taxon>
        <taxon>Dikarya</taxon>
        <taxon>Basidiomycota</taxon>
        <taxon>Agaricomycotina</taxon>
        <taxon>Tremellomycetes</taxon>
        <taxon>Tremellales</taxon>
        <taxon>Rhynchogastremaceae</taxon>
        <taxon>Papiliotrema</taxon>
    </lineage>
</organism>
<feature type="domain" description="GS catalytic" evidence="7">
    <location>
        <begin position="125"/>
        <end position="481"/>
    </location>
</feature>
<evidence type="ECO:0000256" key="5">
    <source>
        <dbReference type="PROSITE-ProRule" id="PRU01331"/>
    </source>
</evidence>
<reference evidence="8" key="1">
    <citation type="submission" date="2023-02" db="EMBL/GenBank/DDBJ databases">
        <title>Identification and recombinant expression of a fungal hydrolase from Papiliotrema laurentii that hydrolyzes apple cutin and clears colloidal polyester polyurethane.</title>
        <authorList>
            <consortium name="DOE Joint Genome Institute"/>
            <person name="Roman V.A."/>
            <person name="Bojanowski C."/>
            <person name="Crable B.R."/>
            <person name="Wagner D.N."/>
            <person name="Hung C.S."/>
            <person name="Nadeau L.J."/>
            <person name="Schratz L."/>
            <person name="Haridas S."/>
            <person name="Pangilinan J."/>
            <person name="Lipzen A."/>
            <person name="Na H."/>
            <person name="Yan M."/>
            <person name="Ng V."/>
            <person name="Grigoriev I.V."/>
            <person name="Spatafora J.W."/>
            <person name="Barlow D."/>
            <person name="Biffinger J."/>
            <person name="Kelley-Loughnane N."/>
            <person name="Varaljay V.A."/>
            <person name="Crookes-Goodson W.J."/>
        </authorList>
    </citation>
    <scope>NUCLEOTIDE SEQUENCE</scope>
    <source>
        <strain evidence="8">5307AH</strain>
    </source>
</reference>
<evidence type="ECO:0000256" key="4">
    <source>
        <dbReference type="ARBA" id="ARBA00022840"/>
    </source>
</evidence>
<dbReference type="GO" id="GO:0004356">
    <property type="term" value="F:glutamine synthetase activity"/>
    <property type="evidence" value="ECO:0007669"/>
    <property type="project" value="InterPro"/>
</dbReference>
<keyword evidence="2" id="KW-0436">Ligase</keyword>
<evidence type="ECO:0000256" key="6">
    <source>
        <dbReference type="RuleBase" id="RU000384"/>
    </source>
</evidence>
<evidence type="ECO:0000259" key="7">
    <source>
        <dbReference type="PROSITE" id="PS51987"/>
    </source>
</evidence>
<dbReference type="AlphaFoldDB" id="A0AAD9FW92"/>
<evidence type="ECO:0000256" key="2">
    <source>
        <dbReference type="ARBA" id="ARBA00022598"/>
    </source>
</evidence>
<evidence type="ECO:0000313" key="8">
    <source>
        <dbReference type="EMBL" id="KAK1927437.1"/>
    </source>
</evidence>
<dbReference type="GO" id="GO:0005524">
    <property type="term" value="F:ATP binding"/>
    <property type="evidence" value="ECO:0007669"/>
    <property type="project" value="UniProtKB-KW"/>
</dbReference>
<dbReference type="FunFam" id="3.30.590.10:FF:000005">
    <property type="entry name" value="Probable glutamine synthetase"/>
    <property type="match status" value="1"/>
</dbReference>
<dbReference type="Pfam" id="PF00120">
    <property type="entry name" value="Gln-synt_C"/>
    <property type="match status" value="1"/>
</dbReference>
<dbReference type="PROSITE" id="PS51987">
    <property type="entry name" value="GS_CATALYTIC"/>
    <property type="match status" value="1"/>
</dbReference>
<dbReference type="PANTHER" id="PTHR43785">
    <property type="entry name" value="GAMMA-GLUTAMYLPUTRESCINE SYNTHETASE"/>
    <property type="match status" value="1"/>
</dbReference>
<evidence type="ECO:0000256" key="3">
    <source>
        <dbReference type="ARBA" id="ARBA00022741"/>
    </source>
</evidence>
<dbReference type="EMBL" id="JAODAN010000001">
    <property type="protein sequence ID" value="KAK1927437.1"/>
    <property type="molecule type" value="Genomic_DNA"/>
</dbReference>
<keyword evidence="9" id="KW-1185">Reference proteome</keyword>
<protein>
    <submittedName>
        <fullName evidence="8">Glutamine synthetase</fullName>
    </submittedName>
</protein>
<dbReference type="InterPro" id="IPR008146">
    <property type="entry name" value="Gln_synth_cat_dom"/>
</dbReference>
<comment type="similarity">
    <text evidence="1 5 6">Belongs to the glutamine synthetase family.</text>
</comment>
<evidence type="ECO:0000256" key="1">
    <source>
        <dbReference type="ARBA" id="ARBA00009897"/>
    </source>
</evidence>
<dbReference type="PANTHER" id="PTHR43785:SF12">
    <property type="entry name" value="TYPE-1 GLUTAMINE SYNTHETASE 2"/>
    <property type="match status" value="1"/>
</dbReference>
<sequence length="481" mass="52976">MTTTGTTTVTNYEELAQALKDDTKVKVAGIDVDGVLRGKIMSKNKFLSIAKGDGFGFASVVFGWDIHDAAYTKELLVGNNDNGFRDLLAEVDITTYCRLSWEYNIPLFLVNFVIPETGERLPVDPRNVLAKITSEAEAKWKYKCIAGAELEYFQFAETPRTIAEKGFTKLTPLTPGMHGYSMLRPTLNIDYFHALYDEAQAMGIEVEAHHTETGPGVYETALAYTDARKMADNTALYKLVAKSVGYKYGILPTFMAKPYSDQSGCSGHIHVSLRDSNGKNAFALSSEEIKAGGRANAYHEQLKFISQDAEHFLAGLIDGLQDVMPLFCPTINSYKRLAGGAAYWAPDTASYGYDSRAASIRIISPPGCPPAGTRFEVRIPGADMNAHFALAAIFALGLRGMEKKLTLPYGPLGAGSTRETVKHLPTSLESAVNTFKRQGSVAREVFGDYFVDHIAGTREHEIEVFRKAVTSWEVERYFELV</sequence>
<accession>A0AAD9FW92</accession>
<dbReference type="InterPro" id="IPR014746">
    <property type="entry name" value="Gln_synth/guanido_kin_cat_dom"/>
</dbReference>
<comment type="caution">
    <text evidence="8">The sequence shown here is derived from an EMBL/GenBank/DDBJ whole genome shotgun (WGS) entry which is preliminary data.</text>
</comment>
<dbReference type="Proteomes" id="UP001182556">
    <property type="component" value="Unassembled WGS sequence"/>
</dbReference>
<gene>
    <name evidence="8" type="ORF">DB88DRAFT_478026</name>
</gene>
<proteinExistence type="inferred from homology"/>
<dbReference type="Gene3D" id="3.30.590.10">
    <property type="entry name" value="Glutamine synthetase/guanido kinase, catalytic domain"/>
    <property type="match status" value="1"/>
</dbReference>
<evidence type="ECO:0000313" key="9">
    <source>
        <dbReference type="Proteomes" id="UP001182556"/>
    </source>
</evidence>
<dbReference type="SMART" id="SM01230">
    <property type="entry name" value="Gln-synt_C"/>
    <property type="match status" value="1"/>
</dbReference>
<dbReference type="SUPFAM" id="SSF55931">
    <property type="entry name" value="Glutamine synthetase/guanido kinase"/>
    <property type="match status" value="1"/>
</dbReference>
<keyword evidence="3" id="KW-0547">Nucleotide-binding</keyword>
<name>A0AAD9FW92_PAPLA</name>